<evidence type="ECO:0000313" key="2">
    <source>
        <dbReference type="Proteomes" id="UP001163603"/>
    </source>
</evidence>
<gene>
    <name evidence="1" type="ORF">Pint_31928</name>
</gene>
<proteinExistence type="predicted"/>
<evidence type="ECO:0000313" key="1">
    <source>
        <dbReference type="EMBL" id="KAJ0020299.1"/>
    </source>
</evidence>
<comment type="caution">
    <text evidence="1">The sequence shown here is derived from an EMBL/GenBank/DDBJ whole genome shotgun (WGS) entry which is preliminary data.</text>
</comment>
<keyword evidence="2" id="KW-1185">Reference proteome</keyword>
<sequence>MAFVVVEGAAKKHKKMKCQDKKYCSCYHQNLYCLDSCPITCAVDCVSCQPVSTLPPPPPSPLKVRRRSPPPPPKTYPSPPLTP</sequence>
<dbReference type="EMBL" id="CM047746">
    <property type="protein sequence ID" value="KAJ0020299.1"/>
    <property type="molecule type" value="Genomic_DNA"/>
</dbReference>
<protein>
    <submittedName>
        <fullName evidence="1">Uncharacterized protein</fullName>
    </submittedName>
</protein>
<organism evidence="1 2">
    <name type="scientific">Pistacia integerrima</name>
    <dbReference type="NCBI Taxonomy" id="434235"/>
    <lineage>
        <taxon>Eukaryota</taxon>
        <taxon>Viridiplantae</taxon>
        <taxon>Streptophyta</taxon>
        <taxon>Embryophyta</taxon>
        <taxon>Tracheophyta</taxon>
        <taxon>Spermatophyta</taxon>
        <taxon>Magnoliopsida</taxon>
        <taxon>eudicotyledons</taxon>
        <taxon>Gunneridae</taxon>
        <taxon>Pentapetalae</taxon>
        <taxon>rosids</taxon>
        <taxon>malvids</taxon>
        <taxon>Sapindales</taxon>
        <taxon>Anacardiaceae</taxon>
        <taxon>Pistacia</taxon>
    </lineage>
</organism>
<name>A0ACC0XPW4_9ROSI</name>
<dbReference type="Proteomes" id="UP001163603">
    <property type="component" value="Chromosome 11"/>
</dbReference>
<accession>A0ACC0XPW4</accession>
<reference evidence="2" key="1">
    <citation type="journal article" date="2023" name="G3 (Bethesda)">
        <title>Genome assembly and association tests identify interacting loci associated with vigor, precocity, and sex in interspecific pistachio rootstocks.</title>
        <authorList>
            <person name="Palmer W."/>
            <person name="Jacygrad E."/>
            <person name="Sagayaradj S."/>
            <person name="Cavanaugh K."/>
            <person name="Han R."/>
            <person name="Bertier L."/>
            <person name="Beede B."/>
            <person name="Kafkas S."/>
            <person name="Golino D."/>
            <person name="Preece J."/>
            <person name="Michelmore R."/>
        </authorList>
    </citation>
    <scope>NUCLEOTIDE SEQUENCE [LARGE SCALE GENOMIC DNA]</scope>
</reference>